<gene>
    <name evidence="1" type="ORF">HHL25_21960</name>
</gene>
<accession>A0A7Y0B0B9</accession>
<comment type="caution">
    <text evidence="1">The sequence shown here is derived from an EMBL/GenBank/DDBJ whole genome shotgun (WGS) entry which is preliminary data.</text>
</comment>
<sequence>MNIHCHSPHGISRSNAIIGRQFGVVNIPIAFKQGRKVLPAVSAVLASLHRMGLVSTADGKTFAFRRAP</sequence>
<reference evidence="1 2" key="1">
    <citation type="submission" date="2020-04" db="EMBL/GenBank/DDBJ databases">
        <title>Rhizobium sp. S-51 isolated from soil.</title>
        <authorList>
            <person name="Dahal R.H."/>
        </authorList>
    </citation>
    <scope>NUCLEOTIDE SEQUENCE [LARGE SCALE GENOMIC DNA]</scope>
    <source>
        <strain evidence="1 2">S-51</strain>
    </source>
</reference>
<protein>
    <submittedName>
        <fullName evidence="1">Uncharacterized protein</fullName>
    </submittedName>
</protein>
<proteinExistence type="predicted"/>
<dbReference type="AlphaFoldDB" id="A0A7Y0B0B9"/>
<dbReference type="RefSeq" id="WP_169595379.1">
    <property type="nucleotide sequence ID" value="NZ_JABBGK010000009.1"/>
</dbReference>
<keyword evidence="2" id="KW-1185">Reference proteome</keyword>
<dbReference type="EMBL" id="JABBGK010000009">
    <property type="protein sequence ID" value="NML76809.1"/>
    <property type="molecule type" value="Genomic_DNA"/>
</dbReference>
<organism evidence="1 2">
    <name type="scientific">Rhizobium terricola</name>
    <dbReference type="NCBI Taxonomy" id="2728849"/>
    <lineage>
        <taxon>Bacteria</taxon>
        <taxon>Pseudomonadati</taxon>
        <taxon>Pseudomonadota</taxon>
        <taxon>Alphaproteobacteria</taxon>
        <taxon>Hyphomicrobiales</taxon>
        <taxon>Rhizobiaceae</taxon>
        <taxon>Rhizobium/Agrobacterium group</taxon>
        <taxon>Rhizobium</taxon>
    </lineage>
</organism>
<evidence type="ECO:0000313" key="1">
    <source>
        <dbReference type="EMBL" id="NML76809.1"/>
    </source>
</evidence>
<evidence type="ECO:0000313" key="2">
    <source>
        <dbReference type="Proteomes" id="UP000541470"/>
    </source>
</evidence>
<dbReference type="Proteomes" id="UP000541470">
    <property type="component" value="Unassembled WGS sequence"/>
</dbReference>
<name>A0A7Y0B0B9_9HYPH</name>